<feature type="compositionally biased region" description="Polar residues" evidence="1">
    <location>
        <begin position="77"/>
        <end position="90"/>
    </location>
</feature>
<feature type="compositionally biased region" description="Basic and acidic residues" evidence="1">
    <location>
        <begin position="228"/>
        <end position="240"/>
    </location>
</feature>
<reference evidence="2" key="1">
    <citation type="submission" date="2022-07" db="EMBL/GenBank/DDBJ databases">
        <title>Phylogenomic reconstructions and comparative analyses of Kickxellomycotina fungi.</title>
        <authorList>
            <person name="Reynolds N.K."/>
            <person name="Stajich J.E."/>
            <person name="Barry K."/>
            <person name="Grigoriev I.V."/>
            <person name="Crous P."/>
            <person name="Smith M.E."/>
        </authorList>
    </citation>
    <scope>NUCLEOTIDE SEQUENCE</scope>
    <source>
        <strain evidence="2">BCRC 34381</strain>
    </source>
</reference>
<organism evidence="2 3">
    <name type="scientific">Coemansia biformis</name>
    <dbReference type="NCBI Taxonomy" id="1286918"/>
    <lineage>
        <taxon>Eukaryota</taxon>
        <taxon>Fungi</taxon>
        <taxon>Fungi incertae sedis</taxon>
        <taxon>Zoopagomycota</taxon>
        <taxon>Kickxellomycotina</taxon>
        <taxon>Kickxellomycetes</taxon>
        <taxon>Kickxellales</taxon>
        <taxon>Kickxellaceae</taxon>
        <taxon>Coemansia</taxon>
    </lineage>
</organism>
<dbReference type="AlphaFoldDB" id="A0A9W8CXJ4"/>
<name>A0A9W8CXJ4_9FUNG</name>
<evidence type="ECO:0000313" key="2">
    <source>
        <dbReference type="EMBL" id="KAJ1732398.1"/>
    </source>
</evidence>
<feature type="region of interest" description="Disordered" evidence="1">
    <location>
        <begin position="1"/>
        <end position="92"/>
    </location>
</feature>
<dbReference type="Proteomes" id="UP001143981">
    <property type="component" value="Unassembled WGS sequence"/>
</dbReference>
<feature type="compositionally biased region" description="Low complexity" evidence="1">
    <location>
        <begin position="193"/>
        <end position="222"/>
    </location>
</feature>
<accession>A0A9W8CXJ4</accession>
<feature type="compositionally biased region" description="Low complexity" evidence="1">
    <location>
        <begin position="166"/>
        <end position="178"/>
    </location>
</feature>
<gene>
    <name evidence="2" type="ORF">LPJ61_002068</name>
</gene>
<evidence type="ECO:0000256" key="1">
    <source>
        <dbReference type="SAM" id="MobiDB-lite"/>
    </source>
</evidence>
<keyword evidence="3" id="KW-1185">Reference proteome</keyword>
<feature type="region of interest" description="Disordered" evidence="1">
    <location>
        <begin position="139"/>
        <end position="240"/>
    </location>
</feature>
<comment type="caution">
    <text evidence="2">The sequence shown here is derived from an EMBL/GenBank/DDBJ whole genome shotgun (WGS) entry which is preliminary data.</text>
</comment>
<protein>
    <submittedName>
        <fullName evidence="2">Uncharacterized protein</fullName>
    </submittedName>
</protein>
<proteinExistence type="predicted"/>
<dbReference type="OrthoDB" id="5599960at2759"/>
<dbReference type="EMBL" id="JANBOI010000229">
    <property type="protein sequence ID" value="KAJ1732398.1"/>
    <property type="molecule type" value="Genomic_DNA"/>
</dbReference>
<evidence type="ECO:0000313" key="3">
    <source>
        <dbReference type="Proteomes" id="UP001143981"/>
    </source>
</evidence>
<feature type="compositionally biased region" description="Low complexity" evidence="1">
    <location>
        <begin position="29"/>
        <end position="40"/>
    </location>
</feature>
<sequence>MLAGETPEVIMERIDPPDANPRARVPAEAQASSQQQQQQQVPHSQGVNMGETHYRLFGMAAPPPTTPGPQSVRSDHSSGSMATEYSTTTVGDPATRVLHVFGPSMPGTQTQSIDSLFQQLLTRTGNPFSTASVFLGAEPGHAAHSSRRTSTSSSANSGVRPGSDAGTGAPGNAGARARGLPEEPARSAAAVPRTGNTRTRTLSSSSNGADAGVGSRGSVAGSSKRHRANDADGRPGEGPA</sequence>